<evidence type="ECO:0000259" key="4">
    <source>
        <dbReference type="SMART" id="SM00156"/>
    </source>
</evidence>
<dbReference type="PROSITE" id="PS51375">
    <property type="entry name" value="PPR"/>
    <property type="match status" value="2"/>
</dbReference>
<dbReference type="GO" id="GO:0009451">
    <property type="term" value="P:RNA modification"/>
    <property type="evidence" value="ECO:0007669"/>
    <property type="project" value="InterPro"/>
</dbReference>
<comment type="similarity">
    <text evidence="1">Belongs to the PPR family. PCMP-H subfamily.</text>
</comment>
<feature type="domain" description="Serine/threonine specific protein phosphatases" evidence="4">
    <location>
        <begin position="1"/>
        <end position="147"/>
    </location>
</feature>
<dbReference type="InterPro" id="IPR032867">
    <property type="entry name" value="DYW_dom"/>
</dbReference>
<evidence type="ECO:0000256" key="2">
    <source>
        <dbReference type="ARBA" id="ARBA00022737"/>
    </source>
</evidence>
<dbReference type="NCBIfam" id="TIGR00756">
    <property type="entry name" value="PPR"/>
    <property type="match status" value="3"/>
</dbReference>
<dbReference type="GO" id="GO:0008270">
    <property type="term" value="F:zinc ion binding"/>
    <property type="evidence" value="ECO:0007669"/>
    <property type="project" value="InterPro"/>
</dbReference>
<keyword evidence="2" id="KW-0677">Repeat</keyword>
<evidence type="ECO:0000313" key="6">
    <source>
        <dbReference type="Proteomes" id="UP000298416"/>
    </source>
</evidence>
<evidence type="ECO:0000256" key="3">
    <source>
        <dbReference type="PROSITE-ProRule" id="PRU00708"/>
    </source>
</evidence>
<name>A0A8X9AC48_SALSN</name>
<dbReference type="Pfam" id="PF14432">
    <property type="entry name" value="DYW_deaminase"/>
    <property type="match status" value="1"/>
</dbReference>
<dbReference type="InterPro" id="IPR011990">
    <property type="entry name" value="TPR-like_helical_dom_sf"/>
</dbReference>
<dbReference type="AlphaFoldDB" id="A0A8X9AC48"/>
<sequence length="554" mass="62553">MPLAPGDIHGHYGDLLRLFEYVGFPPEANYLFSGDYVDRGKQSLETISLLLAYKIKYPENFFLSSGNHECASINRIYGFNDEFSYTFGQNKVAEFLMQHDMDLVCRAHQFLYCGVALEHYSWRSLTNYSDQDYYLSGILLQTPFVNALMWEKLINMYAELGSASHAREVGSEIGGDDVLPNSITLVSVIQACAALSALEQGKLIHGYVLRKGLDSILPVMNALVTMYARCGDVELGENVFNQMDKRDVVSWNSMISSYAVHGLGSKALATFQEMVKRGVSPTPVTFISVLGACSHSGLVDEGKSLFDSMRREHGIRPSVEHYACVVDLLGRANRLEEAARIIADMRDEPGAMVWGALLGSCRIHCNVELAERASRMLFELEPTNAGNYVLLAEIYAEAKMWDEVKRVKKVLEEKGLQKVPGCCWIEAKKRVYSIRSVDEVNPQIELVHALVVKLSEEMMEQGYVPETKSVLYELDTEEKQRVLLGHSEKLAVAFGLINCRRGETMRISKNLRLCEDCHSFTKFVSKFADREIKVRDINRFHHFRDGNCTCGDYW</sequence>
<dbReference type="GO" id="GO:0016787">
    <property type="term" value="F:hydrolase activity"/>
    <property type="evidence" value="ECO:0007669"/>
    <property type="project" value="InterPro"/>
</dbReference>
<dbReference type="FunFam" id="1.25.40.10:FF:001104">
    <property type="entry name" value="Uncharacterized protein"/>
    <property type="match status" value="1"/>
</dbReference>
<dbReference type="InterPro" id="IPR046960">
    <property type="entry name" value="PPR_At4g14850-like_plant"/>
</dbReference>
<dbReference type="InterPro" id="IPR004843">
    <property type="entry name" value="Calcineurin-like_PHP"/>
</dbReference>
<feature type="repeat" description="PPR" evidence="3">
    <location>
        <begin position="282"/>
        <end position="317"/>
    </location>
</feature>
<dbReference type="InterPro" id="IPR006186">
    <property type="entry name" value="Ser/Thr-sp_prot-phosphatase"/>
</dbReference>
<dbReference type="EMBL" id="PNBA02000001">
    <property type="protein sequence ID" value="KAG6436782.1"/>
    <property type="molecule type" value="Genomic_DNA"/>
</dbReference>
<keyword evidence="6" id="KW-1185">Reference proteome</keyword>
<dbReference type="Proteomes" id="UP000298416">
    <property type="component" value="Unassembled WGS sequence"/>
</dbReference>
<dbReference type="InterPro" id="IPR029052">
    <property type="entry name" value="Metallo-depent_PP-like"/>
</dbReference>
<evidence type="ECO:0000256" key="1">
    <source>
        <dbReference type="ARBA" id="ARBA00006643"/>
    </source>
</evidence>
<dbReference type="Pfam" id="PF00149">
    <property type="entry name" value="Metallophos"/>
    <property type="match status" value="1"/>
</dbReference>
<protein>
    <recommendedName>
        <fullName evidence="4">Serine/threonine specific protein phosphatases domain-containing protein</fullName>
    </recommendedName>
</protein>
<dbReference type="GO" id="GO:0003723">
    <property type="term" value="F:RNA binding"/>
    <property type="evidence" value="ECO:0007669"/>
    <property type="project" value="InterPro"/>
</dbReference>
<dbReference type="Gene3D" id="1.25.40.10">
    <property type="entry name" value="Tetratricopeptide repeat domain"/>
    <property type="match status" value="2"/>
</dbReference>
<accession>A0A8X9AC48</accession>
<dbReference type="SMART" id="SM00156">
    <property type="entry name" value="PP2Ac"/>
    <property type="match status" value="1"/>
</dbReference>
<reference evidence="5" key="1">
    <citation type="submission" date="2018-01" db="EMBL/GenBank/DDBJ databases">
        <authorList>
            <person name="Mao J.F."/>
        </authorList>
    </citation>
    <scope>NUCLEOTIDE SEQUENCE</scope>
    <source>
        <strain evidence="5">Huo1</strain>
        <tissue evidence="5">Leaf</tissue>
    </source>
</reference>
<dbReference type="SUPFAM" id="SSF56300">
    <property type="entry name" value="Metallo-dependent phosphatases"/>
    <property type="match status" value="1"/>
</dbReference>
<dbReference type="InterPro" id="IPR002885">
    <property type="entry name" value="PPR_rpt"/>
</dbReference>
<dbReference type="InterPro" id="IPR046848">
    <property type="entry name" value="E_motif"/>
</dbReference>
<dbReference type="PANTHER" id="PTHR47926:SF482">
    <property type="entry name" value="PENTATRICOPEPTIDE REPEAT-CONTAINING PROTEIN CHLOROPLASTIC"/>
    <property type="match status" value="1"/>
</dbReference>
<organism evidence="5">
    <name type="scientific">Salvia splendens</name>
    <name type="common">Scarlet sage</name>
    <dbReference type="NCBI Taxonomy" id="180675"/>
    <lineage>
        <taxon>Eukaryota</taxon>
        <taxon>Viridiplantae</taxon>
        <taxon>Streptophyta</taxon>
        <taxon>Embryophyta</taxon>
        <taxon>Tracheophyta</taxon>
        <taxon>Spermatophyta</taxon>
        <taxon>Magnoliopsida</taxon>
        <taxon>eudicotyledons</taxon>
        <taxon>Gunneridae</taxon>
        <taxon>Pentapetalae</taxon>
        <taxon>asterids</taxon>
        <taxon>lamiids</taxon>
        <taxon>Lamiales</taxon>
        <taxon>Lamiaceae</taxon>
        <taxon>Nepetoideae</taxon>
        <taxon>Mentheae</taxon>
        <taxon>Salviinae</taxon>
        <taxon>Salvia</taxon>
        <taxon>Salvia subgen. Calosphace</taxon>
        <taxon>core Calosphace</taxon>
    </lineage>
</organism>
<dbReference type="Pfam" id="PF13041">
    <property type="entry name" value="PPR_2"/>
    <property type="match status" value="1"/>
</dbReference>
<dbReference type="PRINTS" id="PR00114">
    <property type="entry name" value="STPHPHTASE"/>
</dbReference>
<dbReference type="Pfam" id="PF20431">
    <property type="entry name" value="E_motif"/>
    <property type="match status" value="1"/>
</dbReference>
<proteinExistence type="inferred from homology"/>
<dbReference type="Gene3D" id="3.60.21.10">
    <property type="match status" value="1"/>
</dbReference>
<dbReference type="GO" id="GO:0016071">
    <property type="term" value="P:mRNA metabolic process"/>
    <property type="evidence" value="ECO:0007669"/>
    <property type="project" value="UniProtKB-ARBA"/>
</dbReference>
<evidence type="ECO:0000313" key="5">
    <source>
        <dbReference type="EMBL" id="KAG6436782.1"/>
    </source>
</evidence>
<feature type="repeat" description="PPR" evidence="3">
    <location>
        <begin position="247"/>
        <end position="281"/>
    </location>
</feature>
<reference evidence="5" key="2">
    <citation type="submission" date="2020-08" db="EMBL/GenBank/DDBJ databases">
        <title>Plant Genome Project.</title>
        <authorList>
            <person name="Zhang R.-G."/>
        </authorList>
    </citation>
    <scope>NUCLEOTIDE SEQUENCE</scope>
    <source>
        <strain evidence="5">Huo1</strain>
        <tissue evidence="5">Leaf</tissue>
    </source>
</reference>
<comment type="caution">
    <text evidence="5">The sequence shown here is derived from an EMBL/GenBank/DDBJ whole genome shotgun (WGS) entry which is preliminary data.</text>
</comment>
<dbReference type="GO" id="GO:0010467">
    <property type="term" value="P:gene expression"/>
    <property type="evidence" value="ECO:0007669"/>
    <property type="project" value="UniProtKB-ARBA"/>
</dbReference>
<gene>
    <name evidence="5" type="ORF">SASPL_101684</name>
</gene>
<dbReference type="PANTHER" id="PTHR47926">
    <property type="entry name" value="PENTATRICOPEPTIDE REPEAT-CONTAINING PROTEIN"/>
    <property type="match status" value="1"/>
</dbReference>